<dbReference type="InterPro" id="IPR002347">
    <property type="entry name" value="SDR_fam"/>
</dbReference>
<keyword evidence="2" id="KW-0521">NADP</keyword>
<evidence type="ECO:0000256" key="2">
    <source>
        <dbReference type="ARBA" id="ARBA00022857"/>
    </source>
</evidence>
<sequence>MPHPRFTAKKRSTTYATIDPARPELSVKGKTLYVTGASPGTLGAGIAAAFVTAGIAKVGVFGRTKSKLQQTKADLLKINPDVTVFTHVFDAGDAESVGVAAHWARSEIGAWDVFINCAAFHSPNPATIQGSEEDDWWKTFELGVRSVQYFTKSFMPKARPGATYISMNSDTAFTRPEGLPKMAAYTASKLATAKLEEYLSVENPGMRTFTIHPGVYRTGMFDQWVRDLGYPEDSPSDNLSLAGNFCIWLTSPESDFLKGRYLAATFDVDELLERKAEFEKDPKLLRITWAGTYL</sequence>
<keyword evidence="6" id="KW-1185">Reference proteome</keyword>
<keyword evidence="4" id="KW-1133">Transmembrane helix</keyword>
<gene>
    <name evidence="5" type="ORF">AB675_3853</name>
</gene>
<dbReference type="Proteomes" id="UP000038010">
    <property type="component" value="Unassembled WGS sequence"/>
</dbReference>
<reference evidence="5 6" key="1">
    <citation type="submission" date="2015-06" db="EMBL/GenBank/DDBJ databases">
        <title>Draft genome of the ant-associated black yeast Phialophora attae CBS 131958.</title>
        <authorList>
            <person name="Moreno L.F."/>
            <person name="Stielow B.J."/>
            <person name="de Hoog S."/>
            <person name="Vicente V.A."/>
            <person name="Weiss V.A."/>
            <person name="de Vries M."/>
            <person name="Cruz L.M."/>
            <person name="Souza E.M."/>
        </authorList>
    </citation>
    <scope>NUCLEOTIDE SEQUENCE [LARGE SCALE GENOMIC DNA]</scope>
    <source>
        <strain evidence="5 6">CBS 131958</strain>
    </source>
</reference>
<proteinExistence type="inferred from homology"/>
<protein>
    <submittedName>
        <fullName evidence="5">3-hydroxybutyrate dehydrogenase type 2</fullName>
    </submittedName>
</protein>
<dbReference type="Gene3D" id="3.40.50.720">
    <property type="entry name" value="NAD(P)-binding Rossmann-like Domain"/>
    <property type="match status" value="1"/>
</dbReference>
<dbReference type="InterPro" id="IPR052178">
    <property type="entry name" value="Sec_Metab_Biosynth_SDR"/>
</dbReference>
<dbReference type="GO" id="GO:0016491">
    <property type="term" value="F:oxidoreductase activity"/>
    <property type="evidence" value="ECO:0007669"/>
    <property type="project" value="UniProtKB-KW"/>
</dbReference>
<dbReference type="RefSeq" id="XP_017994898.1">
    <property type="nucleotide sequence ID" value="XM_018143941.1"/>
</dbReference>
<dbReference type="Pfam" id="PF00106">
    <property type="entry name" value="adh_short"/>
    <property type="match status" value="1"/>
</dbReference>
<organism evidence="5 6">
    <name type="scientific">Cyphellophora attinorum</name>
    <dbReference type="NCBI Taxonomy" id="1664694"/>
    <lineage>
        <taxon>Eukaryota</taxon>
        <taxon>Fungi</taxon>
        <taxon>Dikarya</taxon>
        <taxon>Ascomycota</taxon>
        <taxon>Pezizomycotina</taxon>
        <taxon>Eurotiomycetes</taxon>
        <taxon>Chaetothyriomycetidae</taxon>
        <taxon>Chaetothyriales</taxon>
        <taxon>Cyphellophoraceae</taxon>
        <taxon>Cyphellophora</taxon>
    </lineage>
</organism>
<evidence type="ECO:0000313" key="5">
    <source>
        <dbReference type="EMBL" id="KPI34935.1"/>
    </source>
</evidence>
<accession>A0A0N1GXD5</accession>
<dbReference type="VEuPathDB" id="FungiDB:AB675_3853"/>
<dbReference type="SUPFAM" id="SSF51735">
    <property type="entry name" value="NAD(P)-binding Rossmann-fold domains"/>
    <property type="match status" value="1"/>
</dbReference>
<evidence type="ECO:0000256" key="4">
    <source>
        <dbReference type="SAM" id="Phobius"/>
    </source>
</evidence>
<comment type="similarity">
    <text evidence="1">Belongs to the short-chain dehydrogenases/reductases (SDR) family.</text>
</comment>
<dbReference type="CDD" id="cd05233">
    <property type="entry name" value="SDR_c"/>
    <property type="match status" value="1"/>
</dbReference>
<dbReference type="AlphaFoldDB" id="A0A0N1GXD5"/>
<dbReference type="PANTHER" id="PTHR43618:SF8">
    <property type="entry name" value="7ALPHA-HYDROXYSTEROID DEHYDROGENASE"/>
    <property type="match status" value="1"/>
</dbReference>
<keyword evidence="4" id="KW-0472">Membrane</keyword>
<dbReference type="PANTHER" id="PTHR43618">
    <property type="entry name" value="7-ALPHA-HYDROXYSTEROID DEHYDROGENASE"/>
    <property type="match status" value="1"/>
</dbReference>
<dbReference type="STRING" id="1664694.A0A0N1GXD5"/>
<dbReference type="OrthoDB" id="1933717at2759"/>
<keyword evidence="3" id="KW-0560">Oxidoreductase</keyword>
<keyword evidence="4" id="KW-0812">Transmembrane</keyword>
<comment type="caution">
    <text evidence="5">The sequence shown here is derived from an EMBL/GenBank/DDBJ whole genome shotgun (WGS) entry which is preliminary data.</text>
</comment>
<evidence type="ECO:0000256" key="1">
    <source>
        <dbReference type="ARBA" id="ARBA00006484"/>
    </source>
</evidence>
<feature type="transmembrane region" description="Helical" evidence="4">
    <location>
        <begin position="42"/>
        <end position="62"/>
    </location>
</feature>
<dbReference type="InterPro" id="IPR036291">
    <property type="entry name" value="NAD(P)-bd_dom_sf"/>
</dbReference>
<name>A0A0N1GXD5_9EURO</name>
<dbReference type="EMBL" id="LFJN01000047">
    <property type="protein sequence ID" value="KPI34935.1"/>
    <property type="molecule type" value="Genomic_DNA"/>
</dbReference>
<dbReference type="GeneID" id="28735821"/>
<evidence type="ECO:0000256" key="3">
    <source>
        <dbReference type="ARBA" id="ARBA00023002"/>
    </source>
</evidence>
<evidence type="ECO:0000313" key="6">
    <source>
        <dbReference type="Proteomes" id="UP000038010"/>
    </source>
</evidence>